<dbReference type="InterPro" id="IPR011008">
    <property type="entry name" value="Dimeric_a/b-barrel"/>
</dbReference>
<organism evidence="5 6">
    <name type="scientific">Rubricella aquisinus</name>
    <dbReference type="NCBI Taxonomy" id="2028108"/>
    <lineage>
        <taxon>Bacteria</taxon>
        <taxon>Pseudomonadati</taxon>
        <taxon>Pseudomonadota</taxon>
        <taxon>Alphaproteobacteria</taxon>
        <taxon>Rhodobacterales</taxon>
        <taxon>Paracoccaceae</taxon>
        <taxon>Rubricella</taxon>
    </lineage>
</organism>
<dbReference type="Gene3D" id="1.10.10.10">
    <property type="entry name" value="Winged helix-like DNA-binding domain superfamily/Winged helix DNA-binding domain"/>
    <property type="match status" value="1"/>
</dbReference>
<dbReference type="Proteomes" id="UP000553766">
    <property type="component" value="Unassembled WGS sequence"/>
</dbReference>
<evidence type="ECO:0000313" key="5">
    <source>
        <dbReference type="EMBL" id="MBB5517019.1"/>
    </source>
</evidence>
<evidence type="ECO:0000256" key="3">
    <source>
        <dbReference type="ARBA" id="ARBA00023163"/>
    </source>
</evidence>
<proteinExistence type="predicted"/>
<accession>A0A840WPQ1</accession>
<dbReference type="InterPro" id="IPR019888">
    <property type="entry name" value="Tscrpt_reg_AsnC-like"/>
</dbReference>
<dbReference type="EMBL" id="JACIJS010000011">
    <property type="protein sequence ID" value="MBB5517019.1"/>
    <property type="molecule type" value="Genomic_DNA"/>
</dbReference>
<dbReference type="PANTHER" id="PTHR30154:SF46">
    <property type="entry name" value="TRANSCRIPTIONAL REGULATORY PROTEIN"/>
    <property type="match status" value="1"/>
</dbReference>
<name>A0A840WPQ1_9RHOB</name>
<dbReference type="SUPFAM" id="SSF46785">
    <property type="entry name" value="Winged helix' DNA-binding domain"/>
    <property type="match status" value="1"/>
</dbReference>
<keyword evidence="2 5" id="KW-0238">DNA-binding</keyword>
<comment type="caution">
    <text evidence="5">The sequence shown here is derived from an EMBL/GenBank/DDBJ whole genome shotgun (WGS) entry which is preliminary data.</text>
</comment>
<dbReference type="PROSITE" id="PS50956">
    <property type="entry name" value="HTH_ASNC_2"/>
    <property type="match status" value="1"/>
</dbReference>
<evidence type="ECO:0000256" key="2">
    <source>
        <dbReference type="ARBA" id="ARBA00023125"/>
    </source>
</evidence>
<dbReference type="InterPro" id="IPR019887">
    <property type="entry name" value="Tscrpt_reg_AsnC/Lrp_C"/>
</dbReference>
<reference evidence="5 6" key="1">
    <citation type="submission" date="2020-08" db="EMBL/GenBank/DDBJ databases">
        <title>Genomic Encyclopedia of Type Strains, Phase IV (KMG-IV): sequencing the most valuable type-strain genomes for metagenomic binning, comparative biology and taxonomic classification.</title>
        <authorList>
            <person name="Goeker M."/>
        </authorList>
    </citation>
    <scope>NUCLEOTIDE SEQUENCE [LARGE SCALE GENOMIC DNA]</scope>
    <source>
        <strain evidence="5 6">DSM 103377</strain>
    </source>
</reference>
<dbReference type="PANTHER" id="PTHR30154">
    <property type="entry name" value="LEUCINE-RESPONSIVE REGULATORY PROTEIN"/>
    <property type="match status" value="1"/>
</dbReference>
<dbReference type="PRINTS" id="PR00033">
    <property type="entry name" value="HTHASNC"/>
</dbReference>
<protein>
    <submittedName>
        <fullName evidence="5">DNA-binding Lrp family transcriptional regulator</fullName>
    </submittedName>
</protein>
<gene>
    <name evidence="5" type="ORF">FHS89_003063</name>
</gene>
<dbReference type="InterPro" id="IPR000485">
    <property type="entry name" value="AsnC-type_HTH_dom"/>
</dbReference>
<dbReference type="GO" id="GO:0043565">
    <property type="term" value="F:sequence-specific DNA binding"/>
    <property type="evidence" value="ECO:0007669"/>
    <property type="project" value="InterPro"/>
</dbReference>
<dbReference type="GO" id="GO:0005829">
    <property type="term" value="C:cytosol"/>
    <property type="evidence" value="ECO:0007669"/>
    <property type="project" value="TreeGrafter"/>
</dbReference>
<keyword evidence="1" id="KW-0805">Transcription regulation</keyword>
<dbReference type="SMART" id="SM00344">
    <property type="entry name" value="HTH_ASNC"/>
    <property type="match status" value="1"/>
</dbReference>
<evidence type="ECO:0000256" key="1">
    <source>
        <dbReference type="ARBA" id="ARBA00023015"/>
    </source>
</evidence>
<dbReference type="Pfam" id="PF13412">
    <property type="entry name" value="HTH_24"/>
    <property type="match status" value="1"/>
</dbReference>
<dbReference type="SUPFAM" id="SSF54909">
    <property type="entry name" value="Dimeric alpha+beta barrel"/>
    <property type="match status" value="1"/>
</dbReference>
<dbReference type="GO" id="GO:0043200">
    <property type="term" value="P:response to amino acid"/>
    <property type="evidence" value="ECO:0007669"/>
    <property type="project" value="TreeGrafter"/>
</dbReference>
<evidence type="ECO:0000259" key="4">
    <source>
        <dbReference type="PROSITE" id="PS50956"/>
    </source>
</evidence>
<sequence length="167" mass="19019">MTTYEPLDSKDQLILRLLQEDSRMTAEALSQRAYLSPSQCARRKQRLEEAGYIVGYSVIVDADRVGLQVEAFIQVEMASHSRQNADDFRKLIRKRDEVTSVWTLTGKTDYMLRVFVTDLKALNVFVQDILLTHPAVVRVESQIVMDRLKENAPLPSAETHPVVKEVG</sequence>
<evidence type="ECO:0000313" key="6">
    <source>
        <dbReference type="Proteomes" id="UP000553766"/>
    </source>
</evidence>
<dbReference type="InterPro" id="IPR036390">
    <property type="entry name" value="WH_DNA-bd_sf"/>
</dbReference>
<dbReference type="AlphaFoldDB" id="A0A840WPQ1"/>
<dbReference type="InterPro" id="IPR036388">
    <property type="entry name" value="WH-like_DNA-bd_sf"/>
</dbReference>
<dbReference type="Gene3D" id="3.30.70.920">
    <property type="match status" value="1"/>
</dbReference>
<feature type="domain" description="HTH asnC-type" evidence="4">
    <location>
        <begin position="7"/>
        <end position="68"/>
    </location>
</feature>
<keyword evidence="3" id="KW-0804">Transcription</keyword>
<dbReference type="Pfam" id="PF01037">
    <property type="entry name" value="AsnC_trans_reg"/>
    <property type="match status" value="1"/>
</dbReference>
<keyword evidence="6" id="KW-1185">Reference proteome</keyword>
<dbReference type="RefSeq" id="WP_184012976.1">
    <property type="nucleotide sequence ID" value="NZ_JACIJS010000011.1"/>
</dbReference>